<dbReference type="SUPFAM" id="SSF81665">
    <property type="entry name" value="Calcium ATPase, transmembrane domain M"/>
    <property type="match status" value="1"/>
</dbReference>
<name>A0AA35Y9M8_LACSI</name>
<keyword evidence="2" id="KW-0472">Membrane</keyword>
<evidence type="ECO:0000313" key="5">
    <source>
        <dbReference type="Proteomes" id="UP001177003"/>
    </source>
</evidence>
<dbReference type="GO" id="GO:0005388">
    <property type="term" value="F:P-type calcium transporter activity"/>
    <property type="evidence" value="ECO:0007669"/>
    <property type="project" value="TreeGrafter"/>
</dbReference>
<organism evidence="4 5">
    <name type="scientific">Lactuca saligna</name>
    <name type="common">Willowleaf lettuce</name>
    <dbReference type="NCBI Taxonomy" id="75948"/>
    <lineage>
        <taxon>Eukaryota</taxon>
        <taxon>Viridiplantae</taxon>
        <taxon>Streptophyta</taxon>
        <taxon>Embryophyta</taxon>
        <taxon>Tracheophyta</taxon>
        <taxon>Spermatophyta</taxon>
        <taxon>Magnoliopsida</taxon>
        <taxon>eudicotyledons</taxon>
        <taxon>Gunneridae</taxon>
        <taxon>Pentapetalae</taxon>
        <taxon>asterids</taxon>
        <taxon>campanulids</taxon>
        <taxon>Asterales</taxon>
        <taxon>Asteraceae</taxon>
        <taxon>Cichorioideae</taxon>
        <taxon>Cichorieae</taxon>
        <taxon>Lactucinae</taxon>
        <taxon>Lactuca</taxon>
    </lineage>
</organism>
<gene>
    <name evidence="4" type="ORF">LSALG_LOCUS4540</name>
</gene>
<dbReference type="PANTHER" id="PTHR24093:SF519">
    <property type="entry name" value="CALCIUM-TRANSPORTING ATPASE"/>
    <property type="match status" value="1"/>
</dbReference>
<reference evidence="4" key="1">
    <citation type="submission" date="2023-04" db="EMBL/GenBank/DDBJ databases">
        <authorList>
            <person name="Vijverberg K."/>
            <person name="Xiong W."/>
            <person name="Schranz E."/>
        </authorList>
    </citation>
    <scope>NUCLEOTIDE SEQUENCE</scope>
</reference>
<protein>
    <recommendedName>
        <fullName evidence="3">Cation-transporting P-type ATPase N-terminal domain-containing protein</fullName>
    </recommendedName>
</protein>
<dbReference type="EMBL" id="OX465086">
    <property type="protein sequence ID" value="CAI9263866.1"/>
    <property type="molecule type" value="Genomic_DNA"/>
</dbReference>
<keyword evidence="5" id="KW-1185">Reference proteome</keyword>
<dbReference type="AlphaFoldDB" id="A0AA35Y9M8"/>
<dbReference type="PANTHER" id="PTHR24093">
    <property type="entry name" value="CATION TRANSPORTING ATPASE"/>
    <property type="match status" value="1"/>
</dbReference>
<evidence type="ECO:0000313" key="4">
    <source>
        <dbReference type="EMBL" id="CAI9263866.1"/>
    </source>
</evidence>
<feature type="transmembrane region" description="Helical" evidence="2">
    <location>
        <begin position="74"/>
        <end position="93"/>
    </location>
</feature>
<keyword evidence="2" id="KW-0812">Transmembrane</keyword>
<dbReference type="Gene3D" id="1.20.1110.10">
    <property type="entry name" value="Calcium-transporting ATPase, transmembrane domain"/>
    <property type="match status" value="1"/>
</dbReference>
<evidence type="ECO:0000256" key="2">
    <source>
        <dbReference type="SAM" id="Phobius"/>
    </source>
</evidence>
<feature type="domain" description="Cation-transporting P-type ATPase N-terminal" evidence="3">
    <location>
        <begin position="4"/>
        <end position="57"/>
    </location>
</feature>
<dbReference type="Proteomes" id="UP001177003">
    <property type="component" value="Chromosome 0"/>
</dbReference>
<feature type="transmembrane region" description="Helical" evidence="2">
    <location>
        <begin position="37"/>
        <end position="62"/>
    </location>
</feature>
<evidence type="ECO:0000259" key="3">
    <source>
        <dbReference type="Pfam" id="PF00690"/>
    </source>
</evidence>
<feature type="transmembrane region" description="Helical" evidence="2">
    <location>
        <begin position="113"/>
        <end position="139"/>
    </location>
</feature>
<evidence type="ECO:0000256" key="1">
    <source>
        <dbReference type="ARBA" id="ARBA00022842"/>
    </source>
</evidence>
<keyword evidence="1" id="KW-0460">Magnesium</keyword>
<dbReference type="GO" id="GO:0005886">
    <property type="term" value="C:plasma membrane"/>
    <property type="evidence" value="ECO:0007669"/>
    <property type="project" value="TreeGrafter"/>
</dbReference>
<sequence length="282" mass="31449">MNHDKGINDDKANILNRKNVFGSNTYPRKKGQSFWRFLFDACRDTTLIILMVAAACSLALSIKTEGNKEGWYDGGSIALAVIIVIVVTTISDYKQSLQFQNLNEEKQNIQLEVHLNGVTTFIGIVGLVVAVSLLVILLIRFFTGHTKDDTDQVEFIAGKTSLGDAVDGEIKIFTIAAAALKGGAPPGLCVKRSSQESSEAESKDVLSGELWEAKKDRVRHSRYWHDKLQNLGLFFWLEEEKKAQAERDKMLQMQVLHSSFQLLVVLLMMEAANKGNGRSRMK</sequence>
<dbReference type="InterPro" id="IPR004014">
    <property type="entry name" value="ATPase_P-typ_cation-transptr_N"/>
</dbReference>
<keyword evidence="2" id="KW-1133">Transmembrane helix</keyword>
<accession>A0AA35Y9M8</accession>
<dbReference type="InterPro" id="IPR023298">
    <property type="entry name" value="ATPase_P-typ_TM_dom_sf"/>
</dbReference>
<dbReference type="Pfam" id="PF00690">
    <property type="entry name" value="Cation_ATPase_N"/>
    <property type="match status" value="1"/>
</dbReference>
<dbReference type="FunFam" id="1.20.1110.10:FF:000036">
    <property type="entry name" value="Calcium-transporting ATPase"/>
    <property type="match status" value="1"/>
</dbReference>
<proteinExistence type="predicted"/>